<evidence type="ECO:0000256" key="2">
    <source>
        <dbReference type="ARBA" id="ARBA00022723"/>
    </source>
</evidence>
<evidence type="ECO:0000313" key="7">
    <source>
        <dbReference type="EMBL" id="SJZ68955.1"/>
    </source>
</evidence>
<keyword evidence="1" id="KW-0001">2Fe-2S</keyword>
<evidence type="ECO:0000256" key="4">
    <source>
        <dbReference type="ARBA" id="ARBA00023004"/>
    </source>
</evidence>
<keyword evidence="4" id="KW-0408">Iron</keyword>
<dbReference type="GO" id="GO:0046872">
    <property type="term" value="F:metal ion binding"/>
    <property type="evidence" value="ECO:0007669"/>
    <property type="project" value="UniProtKB-KW"/>
</dbReference>
<dbReference type="EMBL" id="FUWV01000008">
    <property type="protein sequence ID" value="SJZ68955.1"/>
    <property type="molecule type" value="Genomic_DNA"/>
</dbReference>
<feature type="domain" description="2Fe-2S ferredoxin-type" evidence="6">
    <location>
        <begin position="2"/>
        <end position="78"/>
    </location>
</feature>
<dbReference type="SUPFAM" id="SSF54292">
    <property type="entry name" value="2Fe-2S ferredoxin-like"/>
    <property type="match status" value="1"/>
</dbReference>
<dbReference type="GO" id="GO:0051537">
    <property type="term" value="F:2 iron, 2 sulfur cluster binding"/>
    <property type="evidence" value="ECO:0007669"/>
    <property type="project" value="UniProtKB-KW"/>
</dbReference>
<dbReference type="GO" id="GO:0016491">
    <property type="term" value="F:oxidoreductase activity"/>
    <property type="evidence" value="ECO:0007669"/>
    <property type="project" value="UniProtKB-KW"/>
</dbReference>
<dbReference type="InterPro" id="IPR051452">
    <property type="entry name" value="Diverse_Oxidoreductases"/>
</dbReference>
<evidence type="ECO:0000256" key="1">
    <source>
        <dbReference type="ARBA" id="ARBA00022714"/>
    </source>
</evidence>
<dbReference type="RefSeq" id="WP_087678826.1">
    <property type="nucleotide sequence ID" value="NZ_FUWV01000008.1"/>
</dbReference>
<dbReference type="PANTHER" id="PTHR44379:SF8">
    <property type="entry name" value="XANTHINE DEHYDROGENASE IRON-SULFUR-BINDING SUBUNIT XDHC-RELATED"/>
    <property type="match status" value="1"/>
</dbReference>
<evidence type="ECO:0000256" key="3">
    <source>
        <dbReference type="ARBA" id="ARBA00023002"/>
    </source>
</evidence>
<dbReference type="PROSITE" id="PS00197">
    <property type="entry name" value="2FE2S_FER_1"/>
    <property type="match status" value="1"/>
</dbReference>
<evidence type="ECO:0000259" key="6">
    <source>
        <dbReference type="PROSITE" id="PS51085"/>
    </source>
</evidence>
<dbReference type="Pfam" id="PF00111">
    <property type="entry name" value="Fer2"/>
    <property type="match status" value="1"/>
</dbReference>
<dbReference type="AlphaFoldDB" id="A0A1T4MQ95"/>
<dbReference type="Gene3D" id="3.10.20.30">
    <property type="match status" value="1"/>
</dbReference>
<dbReference type="PANTHER" id="PTHR44379">
    <property type="entry name" value="OXIDOREDUCTASE WITH IRON-SULFUR SUBUNIT"/>
    <property type="match status" value="1"/>
</dbReference>
<proteinExistence type="predicted"/>
<dbReference type="InterPro" id="IPR036010">
    <property type="entry name" value="2Fe-2S_ferredoxin-like_sf"/>
</dbReference>
<keyword evidence="2" id="KW-0479">Metal-binding</keyword>
<organism evidence="7 8">
    <name type="scientific">Garciella nitratireducens DSM 15102</name>
    <dbReference type="NCBI Taxonomy" id="1121911"/>
    <lineage>
        <taxon>Bacteria</taxon>
        <taxon>Bacillati</taxon>
        <taxon>Bacillota</taxon>
        <taxon>Clostridia</taxon>
        <taxon>Eubacteriales</taxon>
        <taxon>Eubacteriaceae</taxon>
        <taxon>Garciella</taxon>
    </lineage>
</organism>
<keyword evidence="3" id="KW-0560">Oxidoreductase</keyword>
<sequence>MEYIEFKLNGKEVKYEGNASDRLLDVLRNTYKLTGAKCGCKEGECGACSVIIDGRLANSCMVAMGRIYGSEVMTIEGFSKTEKFKVISKAYGDVSAVQCGFCTPGMILATECILEKNPHPTEMEIRNGISGNLCRCTGYNAIVKAIQIAAKEGEGLW</sequence>
<dbReference type="InterPro" id="IPR001041">
    <property type="entry name" value="2Fe-2S_ferredoxin-type"/>
</dbReference>
<gene>
    <name evidence="7" type="ORF">SAMN02745973_01392</name>
</gene>
<name>A0A1T4MQ95_9FIRM</name>
<dbReference type="Gene3D" id="1.10.150.120">
    <property type="entry name" value="[2Fe-2S]-binding domain"/>
    <property type="match status" value="1"/>
</dbReference>
<dbReference type="InterPro" id="IPR002888">
    <property type="entry name" value="2Fe-2S-bd"/>
</dbReference>
<protein>
    <submittedName>
        <fullName evidence="7">Carbon-monoxide dehydrogenase small subunit</fullName>
    </submittedName>
</protein>
<dbReference type="InterPro" id="IPR036884">
    <property type="entry name" value="2Fe-2S-bd_dom_sf"/>
</dbReference>
<dbReference type="OrthoDB" id="9796880at2"/>
<accession>A0A1T4MQ95</accession>
<reference evidence="7 8" key="1">
    <citation type="submission" date="2017-02" db="EMBL/GenBank/DDBJ databases">
        <authorList>
            <person name="Peterson S.W."/>
        </authorList>
    </citation>
    <scope>NUCLEOTIDE SEQUENCE [LARGE SCALE GENOMIC DNA]</scope>
    <source>
        <strain evidence="7 8">DSM 15102</strain>
    </source>
</reference>
<dbReference type="Proteomes" id="UP000196365">
    <property type="component" value="Unassembled WGS sequence"/>
</dbReference>
<keyword evidence="8" id="KW-1185">Reference proteome</keyword>
<dbReference type="CDD" id="cd00207">
    <property type="entry name" value="fer2"/>
    <property type="match status" value="1"/>
</dbReference>
<evidence type="ECO:0000313" key="8">
    <source>
        <dbReference type="Proteomes" id="UP000196365"/>
    </source>
</evidence>
<keyword evidence="5" id="KW-0411">Iron-sulfur</keyword>
<dbReference type="PROSITE" id="PS51085">
    <property type="entry name" value="2FE2S_FER_2"/>
    <property type="match status" value="1"/>
</dbReference>
<dbReference type="InterPro" id="IPR006058">
    <property type="entry name" value="2Fe2S_fd_BS"/>
</dbReference>
<evidence type="ECO:0000256" key="5">
    <source>
        <dbReference type="ARBA" id="ARBA00023014"/>
    </source>
</evidence>
<dbReference type="SUPFAM" id="SSF47741">
    <property type="entry name" value="CO dehydrogenase ISP C-domain like"/>
    <property type="match status" value="1"/>
</dbReference>
<dbReference type="InterPro" id="IPR012675">
    <property type="entry name" value="Beta-grasp_dom_sf"/>
</dbReference>
<dbReference type="Pfam" id="PF01799">
    <property type="entry name" value="Fer2_2"/>
    <property type="match status" value="1"/>
</dbReference>